<dbReference type="EMBL" id="PVBR01000014">
    <property type="protein sequence ID" value="PRD42061.1"/>
    <property type="molecule type" value="Genomic_DNA"/>
</dbReference>
<name>A0A2S9ING3_9HYPH</name>
<proteinExistence type="predicted"/>
<gene>
    <name evidence="2" type="ORF">C5748_18055</name>
</gene>
<feature type="coiled-coil region" evidence="1">
    <location>
        <begin position="44"/>
        <end position="71"/>
    </location>
</feature>
<evidence type="ECO:0000313" key="3">
    <source>
        <dbReference type="Proteomes" id="UP000239434"/>
    </source>
</evidence>
<dbReference type="Proteomes" id="UP000239434">
    <property type="component" value="Unassembled WGS sequence"/>
</dbReference>
<organism evidence="2 3">
    <name type="scientific">Phyllobacterium phragmitis</name>
    <dbReference type="NCBI Taxonomy" id="2670329"/>
    <lineage>
        <taxon>Bacteria</taxon>
        <taxon>Pseudomonadati</taxon>
        <taxon>Pseudomonadota</taxon>
        <taxon>Alphaproteobacteria</taxon>
        <taxon>Hyphomicrobiales</taxon>
        <taxon>Phyllobacteriaceae</taxon>
        <taxon>Phyllobacterium</taxon>
    </lineage>
</organism>
<evidence type="ECO:0000256" key="1">
    <source>
        <dbReference type="SAM" id="Coils"/>
    </source>
</evidence>
<dbReference type="RefSeq" id="WP_105743329.1">
    <property type="nucleotide sequence ID" value="NZ_PVBR01000014.1"/>
</dbReference>
<reference evidence="2 3" key="1">
    <citation type="submission" date="2018-02" db="EMBL/GenBank/DDBJ databases">
        <title>The draft genome of Phyllobacterium sp. 1N-3.</title>
        <authorList>
            <person name="Liu L."/>
            <person name="Li L."/>
            <person name="Zhang X."/>
            <person name="Wang T."/>
            <person name="Liang L."/>
        </authorList>
    </citation>
    <scope>NUCLEOTIDE SEQUENCE [LARGE SCALE GENOMIC DNA]</scope>
    <source>
        <strain evidence="2 3">1N-3</strain>
    </source>
</reference>
<comment type="caution">
    <text evidence="2">The sequence shown here is derived from an EMBL/GenBank/DDBJ whole genome shotgun (WGS) entry which is preliminary data.</text>
</comment>
<sequence>MSRCRWIIDREVPGGRYLVPGCWSRAVYGDNAECHCKGGAQTTAERLEGKIDKLIARMDRLEAGREALRQEKGGNE</sequence>
<dbReference type="AlphaFoldDB" id="A0A2S9ING3"/>
<keyword evidence="1" id="KW-0175">Coiled coil</keyword>
<protein>
    <submittedName>
        <fullName evidence="2">Uncharacterized protein</fullName>
    </submittedName>
</protein>
<evidence type="ECO:0000313" key="2">
    <source>
        <dbReference type="EMBL" id="PRD42061.1"/>
    </source>
</evidence>
<accession>A0A2S9ING3</accession>
<keyword evidence="3" id="KW-1185">Reference proteome</keyword>